<dbReference type="InterPro" id="IPR017958">
    <property type="entry name" value="Gln-tRNA_amidoTrfase_suB_CS"/>
</dbReference>
<dbReference type="Proteomes" id="UP000177152">
    <property type="component" value="Unassembled WGS sequence"/>
</dbReference>
<reference evidence="11 12" key="1">
    <citation type="journal article" date="2016" name="Nat. Commun.">
        <title>Thousands of microbial genomes shed light on interconnected biogeochemical processes in an aquifer system.</title>
        <authorList>
            <person name="Anantharaman K."/>
            <person name="Brown C.T."/>
            <person name="Hug L.A."/>
            <person name="Sharon I."/>
            <person name="Castelle C.J."/>
            <person name="Probst A.J."/>
            <person name="Thomas B.C."/>
            <person name="Singh A."/>
            <person name="Wilkins M.J."/>
            <person name="Karaoz U."/>
            <person name="Brodie E.L."/>
            <person name="Williams K.H."/>
            <person name="Hubbard S.S."/>
            <person name="Banfield J.F."/>
        </authorList>
    </citation>
    <scope>NUCLEOTIDE SEQUENCE [LARGE SCALE GENOMIC DNA]</scope>
</reference>
<evidence type="ECO:0000256" key="6">
    <source>
        <dbReference type="ARBA" id="ARBA00022917"/>
    </source>
</evidence>
<dbReference type="InterPro" id="IPR003789">
    <property type="entry name" value="Asn/Gln_tRNA_amidoTrase-B-like"/>
</dbReference>
<keyword evidence="5" id="KW-0067">ATP-binding</keyword>
<dbReference type="GO" id="GO:0070681">
    <property type="term" value="P:glutaminyl-tRNAGln biosynthesis via transamidation"/>
    <property type="evidence" value="ECO:0007669"/>
    <property type="project" value="TreeGrafter"/>
</dbReference>
<feature type="non-terminal residue" evidence="11">
    <location>
        <position position="350"/>
    </location>
</feature>
<keyword evidence="3" id="KW-0436">Ligase</keyword>
<dbReference type="SUPFAM" id="SSF55931">
    <property type="entry name" value="Glutamine synthetase/guanido kinase"/>
    <property type="match status" value="1"/>
</dbReference>
<dbReference type="GO" id="GO:0006412">
    <property type="term" value="P:translation"/>
    <property type="evidence" value="ECO:0007669"/>
    <property type="project" value="UniProtKB-KW"/>
</dbReference>
<accession>A0A1G2K7Y2</accession>
<dbReference type="PROSITE" id="PS01234">
    <property type="entry name" value="GATB"/>
    <property type="match status" value="1"/>
</dbReference>
<dbReference type="NCBIfam" id="TIGR00133">
    <property type="entry name" value="gatB"/>
    <property type="match status" value="1"/>
</dbReference>
<comment type="caution">
    <text evidence="11">The sequence shown here is derived from an EMBL/GenBank/DDBJ whole genome shotgun (WGS) entry which is preliminary data.</text>
</comment>
<dbReference type="InterPro" id="IPR004413">
    <property type="entry name" value="GatB"/>
</dbReference>
<evidence type="ECO:0000256" key="5">
    <source>
        <dbReference type="ARBA" id="ARBA00022840"/>
    </source>
</evidence>
<evidence type="ECO:0000256" key="3">
    <source>
        <dbReference type="ARBA" id="ARBA00022598"/>
    </source>
</evidence>
<evidence type="ECO:0000313" key="11">
    <source>
        <dbReference type="EMBL" id="OGZ95313.1"/>
    </source>
</evidence>
<name>A0A1G2K7Y2_9BACT</name>
<dbReference type="InterPro" id="IPR006075">
    <property type="entry name" value="Asn/Gln-tRNA_Trfase_suB/E_cat"/>
</dbReference>
<comment type="catalytic activity">
    <reaction evidence="9">
        <text>L-glutamyl-tRNA(Gln) + L-glutamine + ATP + H2O = L-glutaminyl-tRNA(Gln) + L-glutamate + ADP + phosphate + H(+)</text>
        <dbReference type="Rhea" id="RHEA:17521"/>
        <dbReference type="Rhea" id="RHEA-COMP:9681"/>
        <dbReference type="Rhea" id="RHEA-COMP:9684"/>
        <dbReference type="ChEBI" id="CHEBI:15377"/>
        <dbReference type="ChEBI" id="CHEBI:15378"/>
        <dbReference type="ChEBI" id="CHEBI:29985"/>
        <dbReference type="ChEBI" id="CHEBI:30616"/>
        <dbReference type="ChEBI" id="CHEBI:43474"/>
        <dbReference type="ChEBI" id="CHEBI:58359"/>
        <dbReference type="ChEBI" id="CHEBI:78520"/>
        <dbReference type="ChEBI" id="CHEBI:78521"/>
        <dbReference type="ChEBI" id="CHEBI:456216"/>
    </reaction>
</comment>
<dbReference type="InterPro" id="IPR014746">
    <property type="entry name" value="Gln_synth/guanido_kin_cat_dom"/>
</dbReference>
<dbReference type="PANTHER" id="PTHR11659:SF0">
    <property type="entry name" value="GLUTAMYL-TRNA(GLN) AMIDOTRANSFERASE SUBUNIT B, MITOCHONDRIAL"/>
    <property type="match status" value="1"/>
</dbReference>
<dbReference type="EMBL" id="MHQC01000012">
    <property type="protein sequence ID" value="OGZ95313.1"/>
    <property type="molecule type" value="Genomic_DNA"/>
</dbReference>
<proteinExistence type="inferred from homology"/>
<evidence type="ECO:0000256" key="7">
    <source>
        <dbReference type="ARBA" id="ARBA00024799"/>
    </source>
</evidence>
<dbReference type="GO" id="GO:0050567">
    <property type="term" value="F:glutaminyl-tRNA synthase (glutamine-hydrolyzing) activity"/>
    <property type="evidence" value="ECO:0007669"/>
    <property type="project" value="TreeGrafter"/>
</dbReference>
<dbReference type="Pfam" id="PF02934">
    <property type="entry name" value="GatB_N"/>
    <property type="match status" value="1"/>
</dbReference>
<keyword evidence="6" id="KW-0648">Protein biosynthesis</keyword>
<dbReference type="NCBIfam" id="NF004012">
    <property type="entry name" value="PRK05477.1-2"/>
    <property type="match status" value="1"/>
</dbReference>
<evidence type="ECO:0000256" key="1">
    <source>
        <dbReference type="ARBA" id="ARBA00005306"/>
    </source>
</evidence>
<protein>
    <recommendedName>
        <fullName evidence="10">Aspartyl/Glutamyl-tRNA(Gln) amidotransferase subunit B/E catalytic domain-containing protein</fullName>
    </recommendedName>
</protein>
<keyword evidence="4" id="KW-0547">Nucleotide-binding</keyword>
<sequence length="350" mass="39403">MKLDPIIGLEIHAELNTRTKMFCDSLNDPDEKHPNINICPVCMGHPGTLPVINQEAVKKVIQVGLALGGATPEFSQFDRKNYFYPDLPKGYQISQYEHPLVSGGVIEVRGRPIRITRVHLEEDTGRLIHNSKSGGTLVDFNRAGVPLMELVTEPDLRTGSEVREFGETLQQILRYIGASSADMEKGQMRVEVNVSLIPANASRISQIPEGKEKEYIRGIDGQFVHIRDLGTKVEIKNINSFKFAADAVDYEIERQSKVLDDGGSVVQETRGWNERKGESFSQRLKEGSHDYRYFPEPDLPPLSISRELVQKLQGSLPELPKQKQVRFTDEYGIDEKIASVIVREKTLADY</sequence>
<evidence type="ECO:0000256" key="8">
    <source>
        <dbReference type="ARBA" id="ARBA00047380"/>
    </source>
</evidence>
<dbReference type="SUPFAM" id="SSF89095">
    <property type="entry name" value="GatB/YqeY motif"/>
    <property type="match status" value="1"/>
</dbReference>
<evidence type="ECO:0000256" key="4">
    <source>
        <dbReference type="ARBA" id="ARBA00022741"/>
    </source>
</evidence>
<dbReference type="AlphaFoldDB" id="A0A1G2K7Y2"/>
<dbReference type="InterPro" id="IPR017959">
    <property type="entry name" value="Asn/Gln-tRNA_amidoTrfase_suB/E"/>
</dbReference>
<evidence type="ECO:0000259" key="10">
    <source>
        <dbReference type="Pfam" id="PF02934"/>
    </source>
</evidence>
<feature type="domain" description="Aspartyl/Glutamyl-tRNA(Gln) amidotransferase subunit B/E catalytic" evidence="10">
    <location>
        <begin position="6"/>
        <end position="309"/>
    </location>
</feature>
<organism evidence="11 12">
    <name type="scientific">Candidatus Sungbacteria bacterium RIFCSPHIGHO2_01_FULL_47_32</name>
    <dbReference type="NCBI Taxonomy" id="1802264"/>
    <lineage>
        <taxon>Bacteria</taxon>
        <taxon>Candidatus Sungiibacteriota</taxon>
    </lineage>
</organism>
<gene>
    <name evidence="11" type="ORF">A2633_02970</name>
</gene>
<evidence type="ECO:0000256" key="9">
    <source>
        <dbReference type="ARBA" id="ARBA00047913"/>
    </source>
</evidence>
<dbReference type="Gene3D" id="1.10.150.380">
    <property type="entry name" value="GatB domain, N-terminal subdomain"/>
    <property type="match status" value="1"/>
</dbReference>
<comment type="subunit">
    <text evidence="2">Heterotrimer of A, B and C subunits.</text>
</comment>
<evidence type="ECO:0000313" key="12">
    <source>
        <dbReference type="Proteomes" id="UP000177152"/>
    </source>
</evidence>
<evidence type="ECO:0000256" key="2">
    <source>
        <dbReference type="ARBA" id="ARBA00011123"/>
    </source>
</evidence>
<dbReference type="GO" id="GO:0005524">
    <property type="term" value="F:ATP binding"/>
    <property type="evidence" value="ECO:0007669"/>
    <property type="project" value="UniProtKB-KW"/>
</dbReference>
<comment type="catalytic activity">
    <reaction evidence="8">
        <text>L-aspartyl-tRNA(Asn) + L-glutamine + ATP + H2O = L-asparaginyl-tRNA(Asn) + L-glutamate + ADP + phosphate + 2 H(+)</text>
        <dbReference type="Rhea" id="RHEA:14513"/>
        <dbReference type="Rhea" id="RHEA-COMP:9674"/>
        <dbReference type="Rhea" id="RHEA-COMP:9677"/>
        <dbReference type="ChEBI" id="CHEBI:15377"/>
        <dbReference type="ChEBI" id="CHEBI:15378"/>
        <dbReference type="ChEBI" id="CHEBI:29985"/>
        <dbReference type="ChEBI" id="CHEBI:30616"/>
        <dbReference type="ChEBI" id="CHEBI:43474"/>
        <dbReference type="ChEBI" id="CHEBI:58359"/>
        <dbReference type="ChEBI" id="CHEBI:78515"/>
        <dbReference type="ChEBI" id="CHEBI:78516"/>
        <dbReference type="ChEBI" id="CHEBI:456216"/>
    </reaction>
</comment>
<comment type="similarity">
    <text evidence="1">Belongs to the GatB/GatE family. GatB subfamily.</text>
</comment>
<dbReference type="InterPro" id="IPR042114">
    <property type="entry name" value="GatB_C_1"/>
</dbReference>
<dbReference type="PANTHER" id="PTHR11659">
    <property type="entry name" value="GLUTAMYL-TRNA GLN AMIDOTRANSFERASE SUBUNIT B MITOCHONDRIAL AND PROKARYOTIC PET112-RELATED"/>
    <property type="match status" value="1"/>
</dbReference>
<comment type="function">
    <text evidence="7">Allows the formation of correctly charged Asn-tRNA(Asn) or Gln-tRNA(Gln) through the transamidation of misacylated Asp-tRNA(Asn) or Glu-tRNA(Gln) in organisms which lack either or both of asparaginyl-tRNA or glutaminyl-tRNA synthetases. The reaction takes place in the presence of glutamine and ATP through an activated phospho-Asp-tRNA(Asn) or phospho-Glu-tRNA(Gln).</text>
</comment>